<dbReference type="PANTHER" id="PTHR11851:SF49">
    <property type="entry name" value="MITOCHONDRIAL-PROCESSING PEPTIDASE SUBUNIT ALPHA"/>
    <property type="match status" value="1"/>
</dbReference>
<dbReference type="EC" id="3.4.24.64" evidence="7"/>
<evidence type="ECO:0000313" key="8">
    <source>
        <dbReference type="Proteomes" id="UP000002033"/>
    </source>
</evidence>
<dbReference type="InterPro" id="IPR050361">
    <property type="entry name" value="MPP/UQCRC_Complex"/>
</dbReference>
<dbReference type="PANTHER" id="PTHR11851">
    <property type="entry name" value="METALLOPROTEASE"/>
    <property type="match status" value="1"/>
</dbReference>
<dbReference type="Pfam" id="PF05193">
    <property type="entry name" value="Peptidase_M16_C"/>
    <property type="match status" value="1"/>
</dbReference>
<evidence type="ECO:0000256" key="2">
    <source>
        <dbReference type="ARBA" id="ARBA00007261"/>
    </source>
</evidence>
<dbReference type="RefSeq" id="WP_013216854.1">
    <property type="nucleotide sequence ID" value="NC_014313.1"/>
</dbReference>
<comment type="cofactor">
    <cofactor evidence="1">
        <name>Zn(2+)</name>
        <dbReference type="ChEBI" id="CHEBI:29105"/>
    </cofactor>
</comment>
<reference evidence="8" key="1">
    <citation type="journal article" date="2011" name="J. Bacteriol.">
        <title>Genome sequences of eight morphologically diverse alphaproteobacteria.</title>
        <authorList>
            <consortium name="US DOE Joint Genome Institute"/>
            <person name="Brown P.J."/>
            <person name="Kysela D.T."/>
            <person name="Buechlein A."/>
            <person name="Hemmerich C."/>
            <person name="Brun Y.V."/>
        </authorList>
    </citation>
    <scope>NUCLEOTIDE SEQUENCE [LARGE SCALE GENOMIC DNA]</scope>
    <source>
        <strain evidence="8">ATCC 51888 / DSM 1869 / NCIB 11706 / TK 0415</strain>
    </source>
</reference>
<dbReference type="Pfam" id="PF00675">
    <property type="entry name" value="Peptidase_M16"/>
    <property type="match status" value="1"/>
</dbReference>
<comment type="similarity">
    <text evidence="2 4">Belongs to the peptidase M16 family.</text>
</comment>
<dbReference type="Proteomes" id="UP000002033">
    <property type="component" value="Chromosome"/>
</dbReference>
<dbReference type="STRING" id="582899.Hden_2899"/>
<feature type="domain" description="Peptidase M16 N-terminal" evidence="5">
    <location>
        <begin position="13"/>
        <end position="161"/>
    </location>
</feature>
<dbReference type="GO" id="GO:0004222">
    <property type="term" value="F:metalloendopeptidase activity"/>
    <property type="evidence" value="ECO:0007669"/>
    <property type="project" value="UniProtKB-EC"/>
</dbReference>
<sequence length="433" mass="46381">MTTELTTLSNGVRVATHRMPNLETVSLGVWVAVGSRHERDDQHGLSHFLEHMAFKGTKSRSARMIAETIESVGGDLNAATGLDTTAYYARVLKGDEGVALELIADILLNSKFAPEDLDRERVVIQQEIASTDDSPDDIIFDLMQSVAFPEQAIGRPILGTKASVGRFRAADLSGYLDEHYLPEAIVVSAAGAVHHDEIVRHVEALFGGLTQRRRGTESLARYRGGSTASAKPFEQSHVLIGLPSPSCLEPAFYTAQVFSGLLGGGMSSRLFQEVREDRGLCYSIYSTVWGVKDTGMLAVHAATGPEMVDELAAVVAGEFASLADAGPTDAELLRAKAQLKAGLLMALESSSVNAEQMARQLLAQDRFVAMSELIDEVEAVDRDRIRDFAGSLRSESASVAVIGSGRKSAAQATRVAALFNPATTSAMISQGSR</sequence>
<dbReference type="InterPro" id="IPR007863">
    <property type="entry name" value="Peptidase_M16_C"/>
</dbReference>
<protein>
    <submittedName>
        <fullName evidence="7">Processing peptidase</fullName>
        <ecNumber evidence="7">3.4.24.64</ecNumber>
    </submittedName>
</protein>
<dbReference type="HOGENOM" id="CLU_009902_3_0_5"/>
<dbReference type="PROSITE" id="PS00143">
    <property type="entry name" value="INSULINASE"/>
    <property type="match status" value="1"/>
</dbReference>
<dbReference type="KEGG" id="hdn:Hden_2899"/>
<keyword evidence="7" id="KW-0378">Hydrolase</keyword>
<evidence type="ECO:0000259" key="6">
    <source>
        <dbReference type="Pfam" id="PF05193"/>
    </source>
</evidence>
<keyword evidence="3" id="KW-0482">Metalloprotease</keyword>
<dbReference type="OrthoDB" id="9811314at2"/>
<dbReference type="EMBL" id="CP002083">
    <property type="protein sequence ID" value="ADJ24695.1"/>
    <property type="molecule type" value="Genomic_DNA"/>
</dbReference>
<evidence type="ECO:0000256" key="4">
    <source>
        <dbReference type="RuleBase" id="RU004447"/>
    </source>
</evidence>
<dbReference type="InterPro" id="IPR011249">
    <property type="entry name" value="Metalloenz_LuxS/M16"/>
</dbReference>
<feature type="domain" description="Peptidase M16 C-terminal" evidence="6">
    <location>
        <begin position="168"/>
        <end position="339"/>
    </location>
</feature>
<dbReference type="FunFam" id="3.30.830.10:FF:000008">
    <property type="entry name" value="Mitochondrial-processing peptidase subunit beta"/>
    <property type="match status" value="1"/>
</dbReference>
<name>D8JUR5_HYPDA</name>
<evidence type="ECO:0000313" key="7">
    <source>
        <dbReference type="EMBL" id="ADJ24695.1"/>
    </source>
</evidence>
<dbReference type="GO" id="GO:0006508">
    <property type="term" value="P:proteolysis"/>
    <property type="evidence" value="ECO:0007669"/>
    <property type="project" value="InterPro"/>
</dbReference>
<evidence type="ECO:0000259" key="5">
    <source>
        <dbReference type="Pfam" id="PF00675"/>
    </source>
</evidence>
<dbReference type="eggNOG" id="COG0612">
    <property type="taxonomic scope" value="Bacteria"/>
</dbReference>
<organism evidence="7 8">
    <name type="scientific">Hyphomicrobium denitrificans (strain ATCC 51888 / DSM 1869 / NCIMB 11706 / TK 0415)</name>
    <dbReference type="NCBI Taxonomy" id="582899"/>
    <lineage>
        <taxon>Bacteria</taxon>
        <taxon>Pseudomonadati</taxon>
        <taxon>Pseudomonadota</taxon>
        <taxon>Alphaproteobacteria</taxon>
        <taxon>Hyphomicrobiales</taxon>
        <taxon>Hyphomicrobiaceae</taxon>
        <taxon>Hyphomicrobium</taxon>
    </lineage>
</organism>
<dbReference type="GO" id="GO:0046872">
    <property type="term" value="F:metal ion binding"/>
    <property type="evidence" value="ECO:0007669"/>
    <property type="project" value="InterPro"/>
</dbReference>
<dbReference type="AlphaFoldDB" id="D8JUR5"/>
<evidence type="ECO:0000256" key="1">
    <source>
        <dbReference type="ARBA" id="ARBA00001947"/>
    </source>
</evidence>
<proteinExistence type="inferred from homology"/>
<dbReference type="InterPro" id="IPR001431">
    <property type="entry name" value="Pept_M16_Zn_BS"/>
</dbReference>
<keyword evidence="8" id="KW-1185">Reference proteome</keyword>
<gene>
    <name evidence="7" type="ordered locus">Hden_2899</name>
</gene>
<dbReference type="Gene3D" id="3.30.830.10">
    <property type="entry name" value="Metalloenzyme, LuxS/M16 peptidase-like"/>
    <property type="match status" value="2"/>
</dbReference>
<keyword evidence="3" id="KW-0645">Protease</keyword>
<evidence type="ECO:0000256" key="3">
    <source>
        <dbReference type="ARBA" id="ARBA00023049"/>
    </source>
</evidence>
<dbReference type="InterPro" id="IPR011765">
    <property type="entry name" value="Pept_M16_N"/>
</dbReference>
<dbReference type="SUPFAM" id="SSF63411">
    <property type="entry name" value="LuxS/MPP-like metallohydrolase"/>
    <property type="match status" value="2"/>
</dbReference>
<accession>D8JUR5</accession>